<dbReference type="EMBL" id="LN890280">
    <property type="protein sequence ID" value="CUR51627.1"/>
    <property type="molecule type" value="Genomic_DNA"/>
</dbReference>
<dbReference type="KEGG" id="ndv:NDEV_0862"/>
<comment type="function">
    <text evidence="9">CRISPR (clustered regularly interspaced short palindromic repeat), is an adaptive immune system that provides protection against mobile genetic elements (viruses, transposable elements and conjugative plasmids). CRISPR clusters contain spacers, sequences complementary to antecedent mobile elements, and target invading nucleic acids. CRISPR clusters are transcribed and processed into CRISPR RNA (crRNA). Acts as a dsDNA endonuclease. Involved in the integration of spacer DNA into the CRISPR cassette.</text>
</comment>
<comment type="subunit">
    <text evidence="9">Homodimer, forms a heterotetramer with a Cas2 homodimer.</text>
</comment>
<dbReference type="InterPro" id="IPR042206">
    <property type="entry name" value="CRISPR-assoc_Cas1_C"/>
</dbReference>
<keyword evidence="1 9" id="KW-0540">Nuclease</keyword>
<evidence type="ECO:0000313" key="10">
    <source>
        <dbReference type="EMBL" id="CUR51627.1"/>
    </source>
</evidence>
<dbReference type="InterPro" id="IPR050646">
    <property type="entry name" value="Cas1"/>
</dbReference>
<dbReference type="Gene3D" id="3.100.10.20">
    <property type="entry name" value="CRISPR-associated endonuclease Cas1, N-terminal domain"/>
    <property type="match status" value="1"/>
</dbReference>
<gene>
    <name evidence="10" type="primary">cas</name>
    <name evidence="9" type="synonym">cas1</name>
    <name evidence="10" type="ORF">NDEV_0862</name>
</gene>
<dbReference type="EC" id="3.1.-.-" evidence="9"/>
<dbReference type="CDD" id="cd09634">
    <property type="entry name" value="Cas1_I-II-III"/>
    <property type="match status" value="1"/>
</dbReference>
<dbReference type="GO" id="GO:0003677">
    <property type="term" value="F:DNA binding"/>
    <property type="evidence" value="ECO:0007669"/>
    <property type="project" value="UniProtKB-KW"/>
</dbReference>
<dbReference type="Pfam" id="PF01867">
    <property type="entry name" value="Cas_Cas1"/>
    <property type="match status" value="1"/>
</dbReference>
<evidence type="ECO:0000256" key="4">
    <source>
        <dbReference type="ARBA" id="ARBA00022801"/>
    </source>
</evidence>
<keyword evidence="5 9" id="KW-0460">Magnesium</keyword>
<dbReference type="HAMAP" id="MF_01470">
    <property type="entry name" value="Cas1"/>
    <property type="match status" value="1"/>
</dbReference>
<feature type="binding site" evidence="9">
    <location>
        <position position="248"/>
    </location>
    <ligand>
        <name>Mn(2+)</name>
        <dbReference type="ChEBI" id="CHEBI:29035"/>
    </ligand>
</feature>
<keyword evidence="2 9" id="KW-0479">Metal-binding</keyword>
<dbReference type="PANTHER" id="PTHR34353">
    <property type="entry name" value="CRISPR-ASSOCIATED ENDONUCLEASE CAS1 1"/>
    <property type="match status" value="1"/>
</dbReference>
<protein>
    <recommendedName>
        <fullName evidence="9">CRISPR-associated endonuclease Cas1</fullName>
        <ecNumber evidence="9">3.1.-.-</ecNumber>
    </recommendedName>
</protein>
<keyword evidence="7 9" id="KW-0238">DNA-binding</keyword>
<evidence type="ECO:0000256" key="2">
    <source>
        <dbReference type="ARBA" id="ARBA00022723"/>
    </source>
</evidence>
<dbReference type="GO" id="GO:0046872">
    <property type="term" value="F:metal ion binding"/>
    <property type="evidence" value="ECO:0007669"/>
    <property type="project" value="UniProtKB-UniRule"/>
</dbReference>
<feature type="binding site" evidence="9">
    <location>
        <position position="263"/>
    </location>
    <ligand>
        <name>Mn(2+)</name>
        <dbReference type="ChEBI" id="CHEBI:29035"/>
    </ligand>
</feature>
<reference evidence="11" key="1">
    <citation type="submission" date="2015-10" db="EMBL/GenBank/DDBJ databases">
        <authorList>
            <person name="Lehtovirta-Morley L.E."/>
            <person name="Vieille C."/>
        </authorList>
    </citation>
    <scope>NUCLEOTIDE SEQUENCE [LARGE SCALE GENOMIC DNA]</scope>
</reference>
<dbReference type="GO" id="GO:0016787">
    <property type="term" value="F:hydrolase activity"/>
    <property type="evidence" value="ECO:0007669"/>
    <property type="project" value="UniProtKB-KW"/>
</dbReference>
<dbReference type="GO" id="GO:0004519">
    <property type="term" value="F:endonuclease activity"/>
    <property type="evidence" value="ECO:0007669"/>
    <property type="project" value="UniProtKB-UniRule"/>
</dbReference>
<name>A0A128A2T3_9ARCH</name>
<evidence type="ECO:0000256" key="6">
    <source>
        <dbReference type="ARBA" id="ARBA00023118"/>
    </source>
</evidence>
<accession>A0A128A2T3</accession>
<evidence type="ECO:0000256" key="8">
    <source>
        <dbReference type="ARBA" id="ARBA00023211"/>
    </source>
</evidence>
<dbReference type="InterPro" id="IPR042211">
    <property type="entry name" value="CRISPR-assoc_Cas1_N"/>
</dbReference>
<sequence>MQNGNLLEMAQKGQHNHYNIKFLKGYGFSIKVKNSKIILKNTADPFSEPEVEEWFVNKMPYEKIILSGKGYVSTEALALLSEHNRNLILLDVYGRPITYLNPVVESLTNTQYRIGQYDTFRDESKRDYLSRQIVKAKLDSQINFLKSTNRPELDSGICKLEGMRDQIVHSVPILIEKNSAMVYFKEYQKLIPKRFEFNSRNNKSLTSSKRNATDVINALLNYGYTVLAGEISKFINGIGLDAYYGFYHKNQSGFQMLVYDIMEPFRWLVDYSVWKMAESDAKGYRINLKDYSRTREGLIVMDYSLIKRFLELLERTFRKERRYDFSRGKKTSDGLKSVQEITIAKIAIQNLADYCIDKRITFLV</sequence>
<feature type="binding site" evidence="9">
    <location>
        <position position="176"/>
    </location>
    <ligand>
        <name>Mn(2+)</name>
        <dbReference type="ChEBI" id="CHEBI:29035"/>
    </ligand>
</feature>
<dbReference type="NCBIfam" id="TIGR00287">
    <property type="entry name" value="cas1"/>
    <property type="match status" value="1"/>
</dbReference>
<proteinExistence type="inferred from homology"/>
<dbReference type="GO" id="GO:0051607">
    <property type="term" value="P:defense response to virus"/>
    <property type="evidence" value="ECO:0007669"/>
    <property type="project" value="UniProtKB-UniRule"/>
</dbReference>
<dbReference type="PANTHER" id="PTHR34353:SF2">
    <property type="entry name" value="CRISPR-ASSOCIATED ENDONUCLEASE CAS1 1"/>
    <property type="match status" value="1"/>
</dbReference>
<keyword evidence="8 9" id="KW-0464">Manganese</keyword>
<evidence type="ECO:0000313" key="11">
    <source>
        <dbReference type="Proteomes" id="UP000196239"/>
    </source>
</evidence>
<dbReference type="Gene3D" id="1.20.120.920">
    <property type="entry name" value="CRISPR-associated endonuclease Cas1, C-terminal domain"/>
    <property type="match status" value="1"/>
</dbReference>
<evidence type="ECO:0000256" key="1">
    <source>
        <dbReference type="ARBA" id="ARBA00022722"/>
    </source>
</evidence>
<evidence type="ECO:0000256" key="3">
    <source>
        <dbReference type="ARBA" id="ARBA00022759"/>
    </source>
</evidence>
<keyword evidence="11" id="KW-1185">Reference proteome</keyword>
<comment type="cofactor">
    <cofactor evidence="9">
        <name>Mg(2+)</name>
        <dbReference type="ChEBI" id="CHEBI:18420"/>
    </cofactor>
    <cofactor evidence="9">
        <name>Mn(2+)</name>
        <dbReference type="ChEBI" id="CHEBI:29035"/>
    </cofactor>
</comment>
<organism evidence="10 11">
    <name type="scientific">Nitrosotalea devaniterrae</name>
    <dbReference type="NCBI Taxonomy" id="1078905"/>
    <lineage>
        <taxon>Archaea</taxon>
        <taxon>Nitrososphaerota</taxon>
        <taxon>Nitrososphaeria</taxon>
        <taxon>Nitrosotaleales</taxon>
        <taxon>Nitrosotaleaceae</taxon>
        <taxon>Nitrosotalea</taxon>
    </lineage>
</organism>
<keyword evidence="4 9" id="KW-0378">Hydrolase</keyword>
<keyword evidence="6 9" id="KW-0051">Antiviral defense</keyword>
<dbReference type="Proteomes" id="UP000196239">
    <property type="component" value="Chromosome 1"/>
</dbReference>
<evidence type="ECO:0000256" key="7">
    <source>
        <dbReference type="ARBA" id="ARBA00023125"/>
    </source>
</evidence>
<dbReference type="InterPro" id="IPR002729">
    <property type="entry name" value="CRISPR-assoc_Cas1"/>
</dbReference>
<dbReference type="AlphaFoldDB" id="A0A128A2T3"/>
<evidence type="ECO:0000256" key="5">
    <source>
        <dbReference type="ARBA" id="ARBA00022842"/>
    </source>
</evidence>
<comment type="similarity">
    <text evidence="9">Belongs to the CRISPR-associated endonuclease Cas1 family.</text>
</comment>
<dbReference type="GO" id="GO:0043571">
    <property type="term" value="P:maintenance of CRISPR repeat elements"/>
    <property type="evidence" value="ECO:0007669"/>
    <property type="project" value="UniProtKB-UniRule"/>
</dbReference>
<evidence type="ECO:0000256" key="9">
    <source>
        <dbReference type="HAMAP-Rule" id="MF_01470"/>
    </source>
</evidence>
<keyword evidence="3 9" id="KW-0255">Endonuclease</keyword>